<dbReference type="InterPro" id="IPR037069">
    <property type="entry name" value="AcylCoA_DH/ox_N_sf"/>
</dbReference>
<evidence type="ECO:0000256" key="5">
    <source>
        <dbReference type="ARBA" id="ARBA00023002"/>
    </source>
</evidence>
<dbReference type="InterPro" id="IPR036250">
    <property type="entry name" value="AcylCo_DH-like_C"/>
</dbReference>
<name>A0A381TYK9_9ZZZZ</name>
<gene>
    <name evidence="7" type="ORF">METZ01_LOCUS73402</name>
</gene>
<keyword evidence="4" id="KW-0274">FAD</keyword>
<dbReference type="SUPFAM" id="SSF56645">
    <property type="entry name" value="Acyl-CoA dehydrogenase NM domain-like"/>
    <property type="match status" value="1"/>
</dbReference>
<dbReference type="Gene3D" id="2.40.110.10">
    <property type="entry name" value="Butyryl-CoA Dehydrogenase, subunit A, domain 2"/>
    <property type="match status" value="1"/>
</dbReference>
<comment type="cofactor">
    <cofactor evidence="1">
        <name>FAD</name>
        <dbReference type="ChEBI" id="CHEBI:57692"/>
    </cofactor>
</comment>
<dbReference type="GO" id="GO:0050660">
    <property type="term" value="F:flavin adenine dinucleotide binding"/>
    <property type="evidence" value="ECO:0007669"/>
    <property type="project" value="InterPro"/>
</dbReference>
<dbReference type="PANTHER" id="PTHR48083">
    <property type="entry name" value="MEDIUM-CHAIN SPECIFIC ACYL-COA DEHYDROGENASE, MITOCHONDRIAL-RELATED"/>
    <property type="match status" value="1"/>
</dbReference>
<dbReference type="AlphaFoldDB" id="A0A381TYK9"/>
<keyword evidence="5" id="KW-0560">Oxidoreductase</keyword>
<sequence>MPDSLTPDLLKFREEFSDFLLEHLGSSENEFRELSLEKGYYRMAQPIELGGRASSAMEMLIARETIAKSGILYPGSIIGPEPGLLSKAVGLLKSNYLIPLLRGEKKGAFAFTESNADLPTVAEWDDGNLVVSGEKSYVSGGHLSDFMSVVLTVDPEKVTDKSGPAILVIDSNSDGIKMGDPFYSLDGSSHVVVEFHSVNVDAANIIGEIGQGIPRALGNIMQERIEQSATSVGLAMYALDIVTAHLKKPHRSGGTLSDFEGVRLRYADMRINTFAARSVLYRVGRLIGSGNQVINEVITAKIFCTETASNVVDTAVQLVGGQALVSGHPLEDLYRKIRAMRLAGGASDILRLNVSKGVFEFDSGIV</sequence>
<proteinExistence type="inferred from homology"/>
<evidence type="ECO:0000259" key="6">
    <source>
        <dbReference type="Pfam" id="PF00441"/>
    </source>
</evidence>
<dbReference type="InterPro" id="IPR046373">
    <property type="entry name" value="Acyl-CoA_Oxase/DH_mid-dom_sf"/>
</dbReference>
<dbReference type="InterPro" id="IPR009100">
    <property type="entry name" value="AcylCoA_DH/oxidase_NM_dom_sf"/>
</dbReference>
<feature type="domain" description="Acyl-CoA dehydrogenase/oxidase C-terminal" evidence="6">
    <location>
        <begin position="210"/>
        <end position="358"/>
    </location>
</feature>
<evidence type="ECO:0000256" key="1">
    <source>
        <dbReference type="ARBA" id="ARBA00001974"/>
    </source>
</evidence>
<dbReference type="GO" id="GO:0005737">
    <property type="term" value="C:cytoplasm"/>
    <property type="evidence" value="ECO:0007669"/>
    <property type="project" value="TreeGrafter"/>
</dbReference>
<evidence type="ECO:0000256" key="3">
    <source>
        <dbReference type="ARBA" id="ARBA00022630"/>
    </source>
</evidence>
<evidence type="ECO:0000313" key="7">
    <source>
        <dbReference type="EMBL" id="SVA20548.1"/>
    </source>
</evidence>
<protein>
    <recommendedName>
        <fullName evidence="6">Acyl-CoA dehydrogenase/oxidase C-terminal domain-containing protein</fullName>
    </recommendedName>
</protein>
<dbReference type="GO" id="GO:0003995">
    <property type="term" value="F:acyl-CoA dehydrogenase activity"/>
    <property type="evidence" value="ECO:0007669"/>
    <property type="project" value="TreeGrafter"/>
</dbReference>
<reference evidence="7" key="1">
    <citation type="submission" date="2018-05" db="EMBL/GenBank/DDBJ databases">
        <authorList>
            <person name="Lanie J.A."/>
            <person name="Ng W.-L."/>
            <person name="Kazmierczak K.M."/>
            <person name="Andrzejewski T.M."/>
            <person name="Davidsen T.M."/>
            <person name="Wayne K.J."/>
            <person name="Tettelin H."/>
            <person name="Glass J.I."/>
            <person name="Rusch D."/>
            <person name="Podicherti R."/>
            <person name="Tsui H.-C.T."/>
            <person name="Winkler M.E."/>
        </authorList>
    </citation>
    <scope>NUCLEOTIDE SEQUENCE</scope>
</reference>
<dbReference type="PANTHER" id="PTHR48083:SF2">
    <property type="entry name" value="MEDIUM-CHAIN SPECIFIC ACYL-COA DEHYDROGENASE, MITOCHONDRIAL"/>
    <property type="match status" value="1"/>
</dbReference>
<dbReference type="InterPro" id="IPR009075">
    <property type="entry name" value="AcylCo_DH/oxidase_C"/>
</dbReference>
<dbReference type="SUPFAM" id="SSF47203">
    <property type="entry name" value="Acyl-CoA dehydrogenase C-terminal domain-like"/>
    <property type="match status" value="1"/>
</dbReference>
<accession>A0A381TYK9</accession>
<dbReference type="EMBL" id="UINC01005318">
    <property type="protein sequence ID" value="SVA20548.1"/>
    <property type="molecule type" value="Genomic_DNA"/>
</dbReference>
<keyword evidence="3" id="KW-0285">Flavoprotein</keyword>
<evidence type="ECO:0000256" key="2">
    <source>
        <dbReference type="ARBA" id="ARBA00009347"/>
    </source>
</evidence>
<evidence type="ECO:0000256" key="4">
    <source>
        <dbReference type="ARBA" id="ARBA00022827"/>
    </source>
</evidence>
<organism evidence="7">
    <name type="scientific">marine metagenome</name>
    <dbReference type="NCBI Taxonomy" id="408172"/>
    <lineage>
        <taxon>unclassified sequences</taxon>
        <taxon>metagenomes</taxon>
        <taxon>ecological metagenomes</taxon>
    </lineage>
</organism>
<dbReference type="InterPro" id="IPR050741">
    <property type="entry name" value="Acyl-CoA_dehydrogenase"/>
</dbReference>
<dbReference type="Gene3D" id="1.20.140.10">
    <property type="entry name" value="Butyryl-CoA Dehydrogenase, subunit A, domain 3"/>
    <property type="match status" value="1"/>
</dbReference>
<dbReference type="Gene3D" id="1.10.540.10">
    <property type="entry name" value="Acyl-CoA dehydrogenase/oxidase, N-terminal domain"/>
    <property type="match status" value="1"/>
</dbReference>
<dbReference type="CDD" id="cd00567">
    <property type="entry name" value="ACAD"/>
    <property type="match status" value="1"/>
</dbReference>
<dbReference type="GO" id="GO:0033539">
    <property type="term" value="P:fatty acid beta-oxidation using acyl-CoA dehydrogenase"/>
    <property type="evidence" value="ECO:0007669"/>
    <property type="project" value="TreeGrafter"/>
</dbReference>
<comment type="similarity">
    <text evidence="2">Belongs to the acyl-CoA dehydrogenase family.</text>
</comment>
<dbReference type="Pfam" id="PF00441">
    <property type="entry name" value="Acyl-CoA_dh_1"/>
    <property type="match status" value="1"/>
</dbReference>